<evidence type="ECO:0000256" key="1">
    <source>
        <dbReference type="SAM" id="SignalP"/>
    </source>
</evidence>
<sequence precursor="true">MISTLLYRTLRVTKLTPASLSLLASVVAAAPCHALIVKTWNGAGTPSLINTTAPPDDPGYANLPANGTGVYLGDNLFLTAVHNDGTAYNGSGSWNIAGRDFPVIPGSQITLTNPTTFAGRTLDANADLRLYRIGVDPLTGLTPEELDPSIRRIDIASSLVGTSEAITMFGTGVVREVNAAEPSTGQHYFDSAGNVLYNSSSWPSATYRGFGYGGPASVGPRPWHWGTNTRVSSIPSNIVRSGGNVLVEAGGLKDTVGFMVRFDQNGLPDEAQGAGGDSGGPVFRKEGDEWVLAGLTHAVIALNGNNKLLGAFGSYTLISDVSQTHYRDQIVGARGVYSKMGDLDLDGSITGSIVNGVATGDLGILVDNWLYQSGEADVHSWMRGDLNQDGQTDLLDFVLMREALGGSISSSSFAQLIAAQSVPEPGAVLLAALALGAAMPGRRR</sequence>
<keyword evidence="3" id="KW-1185">Reference proteome</keyword>
<organism evidence="2 3">
    <name type="scientific">Botrimarina colliarenosi</name>
    <dbReference type="NCBI Taxonomy" id="2528001"/>
    <lineage>
        <taxon>Bacteria</taxon>
        <taxon>Pseudomonadati</taxon>
        <taxon>Planctomycetota</taxon>
        <taxon>Planctomycetia</taxon>
        <taxon>Pirellulales</taxon>
        <taxon>Lacipirellulaceae</taxon>
        <taxon>Botrimarina</taxon>
    </lineage>
</organism>
<reference evidence="2 3" key="1">
    <citation type="submission" date="2019-02" db="EMBL/GenBank/DDBJ databases">
        <title>Deep-cultivation of Planctomycetes and their phenomic and genomic characterization uncovers novel biology.</title>
        <authorList>
            <person name="Wiegand S."/>
            <person name="Jogler M."/>
            <person name="Boedeker C."/>
            <person name="Pinto D."/>
            <person name="Vollmers J."/>
            <person name="Rivas-Marin E."/>
            <person name="Kohn T."/>
            <person name="Peeters S.H."/>
            <person name="Heuer A."/>
            <person name="Rast P."/>
            <person name="Oberbeckmann S."/>
            <person name="Bunk B."/>
            <person name="Jeske O."/>
            <person name="Meyerdierks A."/>
            <person name="Storesund J.E."/>
            <person name="Kallscheuer N."/>
            <person name="Luecker S."/>
            <person name="Lage O.M."/>
            <person name="Pohl T."/>
            <person name="Merkel B.J."/>
            <person name="Hornburger P."/>
            <person name="Mueller R.-W."/>
            <person name="Bruemmer F."/>
            <person name="Labrenz M."/>
            <person name="Spormann A.M."/>
            <person name="Op Den Camp H."/>
            <person name="Overmann J."/>
            <person name="Amann R."/>
            <person name="Jetten M.S.M."/>
            <person name="Mascher T."/>
            <person name="Medema M.H."/>
            <person name="Devos D.P."/>
            <person name="Kaster A.-K."/>
            <person name="Ovreas L."/>
            <person name="Rohde M."/>
            <person name="Galperin M.Y."/>
            <person name="Jogler C."/>
        </authorList>
    </citation>
    <scope>NUCLEOTIDE SEQUENCE [LARGE SCALE GENOMIC DNA]</scope>
    <source>
        <strain evidence="2 3">Pla108</strain>
    </source>
</reference>
<feature type="chain" id="PRO_5022956916" description="Trypsin" evidence="1">
    <location>
        <begin position="30"/>
        <end position="444"/>
    </location>
</feature>
<dbReference type="AlphaFoldDB" id="A0A5C6ACX3"/>
<dbReference type="Proteomes" id="UP000317421">
    <property type="component" value="Unassembled WGS sequence"/>
</dbReference>
<dbReference type="SUPFAM" id="SSF50494">
    <property type="entry name" value="Trypsin-like serine proteases"/>
    <property type="match status" value="1"/>
</dbReference>
<feature type="signal peptide" evidence="1">
    <location>
        <begin position="1"/>
        <end position="29"/>
    </location>
</feature>
<protein>
    <recommendedName>
        <fullName evidence="4">Trypsin</fullName>
    </recommendedName>
</protein>
<evidence type="ECO:0008006" key="4">
    <source>
        <dbReference type="Google" id="ProtNLM"/>
    </source>
</evidence>
<evidence type="ECO:0000313" key="3">
    <source>
        <dbReference type="Proteomes" id="UP000317421"/>
    </source>
</evidence>
<proteinExistence type="predicted"/>
<gene>
    <name evidence="2" type="ORF">Pla108_19760</name>
</gene>
<dbReference type="EMBL" id="SJPR01000002">
    <property type="protein sequence ID" value="TWT97824.1"/>
    <property type="molecule type" value="Genomic_DNA"/>
</dbReference>
<accession>A0A5C6ACX3</accession>
<dbReference type="InterPro" id="IPR009003">
    <property type="entry name" value="Peptidase_S1_PA"/>
</dbReference>
<name>A0A5C6ACX3_9BACT</name>
<keyword evidence="1" id="KW-0732">Signal</keyword>
<comment type="caution">
    <text evidence="2">The sequence shown here is derived from an EMBL/GenBank/DDBJ whole genome shotgun (WGS) entry which is preliminary data.</text>
</comment>
<evidence type="ECO:0000313" key="2">
    <source>
        <dbReference type="EMBL" id="TWT97824.1"/>
    </source>
</evidence>